<sequence length="305" mass="32888">MVYTLTLNPAIDYKIVVEGFQTGCLNHVVRNNFFAGGKGINVSNVLKNFETESVALGFLGGFTGDYIRAYLDLMGIKHDFISISDNTRINIKMMSDGKETEINGISPVILESDFQSLILKLKNLDKDMLIMSGSVPSSLGYQAYNEISKSLASNVKLIIDTSGSALQEIIGLRPFLIKPNINELKELLGVNLTSSKDLINAGCELIERGVQNIIVSMGSEGAVFINNKDACLASVPQINSLSTIGAGDSVVAGFVYANQNGNSLLDSFRFGVASGTATALRGQLCSLDDVKDIFDKVKLEHLSLM</sequence>
<dbReference type="PANTHER" id="PTHR46566">
    <property type="entry name" value="1-PHOSPHOFRUCTOKINASE-RELATED"/>
    <property type="match status" value="1"/>
</dbReference>
<accession>A0ABN4C5E1</accession>
<reference evidence="13" key="1">
    <citation type="submission" date="2016-10" db="EMBL/GenBank/DDBJ databases">
        <title>Comparative Genomics of Relapsing Fever Spirochetes.</title>
        <authorList>
            <person name="Schwan T.G."/>
            <person name="Raffel S.J."/>
            <person name="Porcella S.F."/>
            <person name="Martens C.A."/>
            <person name="Bruno D.P."/>
            <person name="Ricklefs S.M."/>
            <person name="Barbian K.B."/>
        </authorList>
    </citation>
    <scope>NUCLEOTIDE SEQUENCE</scope>
    <source>
        <strain evidence="13">SLO</strain>
    </source>
</reference>
<dbReference type="EC" id="2.7.1.56" evidence="2 11"/>
<keyword evidence="5 11" id="KW-0547">Nucleotide-binding</keyword>
<protein>
    <recommendedName>
        <fullName evidence="3 11">1-phosphofructokinase</fullName>
        <shortName evidence="11">Fru1PK</shortName>
        <ecNumber evidence="2 11">2.7.1.56</ecNumber>
    </recommendedName>
    <alternativeName>
        <fullName evidence="8 11">Fructose 1-phosphate kinase</fullName>
    </alternativeName>
</protein>
<keyword evidence="6 11" id="KW-0418">Kinase</keyword>
<comment type="catalytic activity">
    <reaction evidence="9 11">
        <text>beta-D-fructose 1-phosphate + ATP = beta-D-fructose 1,6-bisphosphate + ADP + H(+)</text>
        <dbReference type="Rhea" id="RHEA:14213"/>
        <dbReference type="ChEBI" id="CHEBI:15378"/>
        <dbReference type="ChEBI" id="CHEBI:30616"/>
        <dbReference type="ChEBI" id="CHEBI:32966"/>
        <dbReference type="ChEBI" id="CHEBI:138881"/>
        <dbReference type="ChEBI" id="CHEBI:456216"/>
        <dbReference type="EC" id="2.7.1.56"/>
    </reaction>
</comment>
<evidence type="ECO:0000313" key="13">
    <source>
        <dbReference type="EMBL" id="AHH09295.1"/>
    </source>
</evidence>
<feature type="domain" description="Carbohydrate kinase PfkB" evidence="12">
    <location>
        <begin position="10"/>
        <end position="283"/>
    </location>
</feature>
<dbReference type="RefSeq" id="WP_025407345.1">
    <property type="nucleotide sequence ID" value="NZ_CP005851.2"/>
</dbReference>
<comment type="function">
    <text evidence="11">Catalyzes the ATP-dependent phosphorylation of fructose-l-phosphate to fructose-l,6-bisphosphate.</text>
</comment>
<dbReference type="NCBIfam" id="TIGR03828">
    <property type="entry name" value="pfkB"/>
    <property type="match status" value="1"/>
</dbReference>
<evidence type="ECO:0000256" key="9">
    <source>
        <dbReference type="ARBA" id="ARBA00047745"/>
    </source>
</evidence>
<evidence type="ECO:0000256" key="3">
    <source>
        <dbReference type="ARBA" id="ARBA00013596"/>
    </source>
</evidence>
<dbReference type="InterPro" id="IPR017583">
    <property type="entry name" value="Tagatose/fructose_Pkinase"/>
</dbReference>
<evidence type="ECO:0000256" key="6">
    <source>
        <dbReference type="ARBA" id="ARBA00022777"/>
    </source>
</evidence>
<gene>
    <name evidence="13" type="ORF">BPA_0115800</name>
</gene>
<evidence type="ECO:0000313" key="14">
    <source>
        <dbReference type="Proteomes" id="UP000019331"/>
    </source>
</evidence>
<dbReference type="InterPro" id="IPR022463">
    <property type="entry name" value="1-PFruKinase"/>
</dbReference>
<dbReference type="PIRSF" id="PIRSF000535">
    <property type="entry name" value="1PFK/6PFK/LacC"/>
    <property type="match status" value="1"/>
</dbReference>
<evidence type="ECO:0000259" key="12">
    <source>
        <dbReference type="Pfam" id="PF00294"/>
    </source>
</evidence>
<evidence type="ECO:0000256" key="7">
    <source>
        <dbReference type="ARBA" id="ARBA00022840"/>
    </source>
</evidence>
<keyword evidence="4 10" id="KW-0808">Transferase</keyword>
<keyword evidence="7 11" id="KW-0067">ATP-binding</keyword>
<comment type="similarity">
    <text evidence="1 11">Belongs to the carbohydrate kinase PfkB family.</text>
</comment>
<dbReference type="InterPro" id="IPR029056">
    <property type="entry name" value="Ribokinase-like"/>
</dbReference>
<evidence type="ECO:0000256" key="5">
    <source>
        <dbReference type="ARBA" id="ARBA00022741"/>
    </source>
</evidence>
<dbReference type="Proteomes" id="UP000019331">
    <property type="component" value="Chromosome"/>
</dbReference>
<dbReference type="SUPFAM" id="SSF53613">
    <property type="entry name" value="Ribokinase-like"/>
    <property type="match status" value="1"/>
</dbReference>
<evidence type="ECO:0000256" key="10">
    <source>
        <dbReference type="PIRNR" id="PIRNR000535"/>
    </source>
</evidence>
<proteinExistence type="inferred from homology"/>
<evidence type="ECO:0000256" key="2">
    <source>
        <dbReference type="ARBA" id="ARBA00012131"/>
    </source>
</evidence>
<keyword evidence="14" id="KW-1185">Reference proteome</keyword>
<evidence type="ECO:0000256" key="11">
    <source>
        <dbReference type="RuleBase" id="RU369061"/>
    </source>
</evidence>
<dbReference type="GO" id="GO:0008662">
    <property type="term" value="F:1-phosphofructokinase activity"/>
    <property type="evidence" value="ECO:0007669"/>
    <property type="project" value="UniProtKB-EC"/>
</dbReference>
<dbReference type="InterPro" id="IPR011611">
    <property type="entry name" value="PfkB_dom"/>
</dbReference>
<dbReference type="CDD" id="cd01164">
    <property type="entry name" value="FruK_PfkB_like"/>
    <property type="match status" value="1"/>
</dbReference>
<evidence type="ECO:0000256" key="4">
    <source>
        <dbReference type="ARBA" id="ARBA00022679"/>
    </source>
</evidence>
<dbReference type="InterPro" id="IPR002173">
    <property type="entry name" value="Carboh/pur_kinase_PfkB_CS"/>
</dbReference>
<name>A0ABN4C5E1_BORPR</name>
<evidence type="ECO:0000256" key="8">
    <source>
        <dbReference type="ARBA" id="ARBA00032802"/>
    </source>
</evidence>
<dbReference type="Gene3D" id="3.40.1190.20">
    <property type="match status" value="1"/>
</dbReference>
<dbReference type="NCBIfam" id="TIGR03168">
    <property type="entry name" value="1-PFK"/>
    <property type="match status" value="1"/>
</dbReference>
<dbReference type="EMBL" id="CP005851">
    <property type="protein sequence ID" value="AHH09295.1"/>
    <property type="molecule type" value="Genomic_DNA"/>
</dbReference>
<dbReference type="PANTHER" id="PTHR46566:SF1">
    <property type="entry name" value="1-PHOSPHOFRUCTOKINASE"/>
    <property type="match status" value="1"/>
</dbReference>
<dbReference type="PROSITE" id="PS00584">
    <property type="entry name" value="PFKB_KINASES_2"/>
    <property type="match status" value="1"/>
</dbReference>
<evidence type="ECO:0000256" key="1">
    <source>
        <dbReference type="ARBA" id="ARBA00010688"/>
    </source>
</evidence>
<dbReference type="Pfam" id="PF00294">
    <property type="entry name" value="PfkB"/>
    <property type="match status" value="1"/>
</dbReference>
<organism evidence="13 14">
    <name type="scientific">Borrelia parkeri SLO</name>
    <dbReference type="NCBI Taxonomy" id="1313294"/>
    <lineage>
        <taxon>Bacteria</taxon>
        <taxon>Pseudomonadati</taxon>
        <taxon>Spirochaetota</taxon>
        <taxon>Spirochaetia</taxon>
        <taxon>Spirochaetales</taxon>
        <taxon>Borreliaceae</taxon>
        <taxon>Borrelia</taxon>
    </lineage>
</organism>